<dbReference type="Proteomes" id="UP000504633">
    <property type="component" value="Unplaced"/>
</dbReference>
<feature type="chain" id="PRO_5026894111" evidence="1">
    <location>
        <begin position="22"/>
        <end position="136"/>
    </location>
</feature>
<dbReference type="KEGG" id="dhe:111599178"/>
<dbReference type="AlphaFoldDB" id="A0A6J1LXT9"/>
<dbReference type="RefSeq" id="XP_023170531.2">
    <property type="nucleotide sequence ID" value="XM_023314763.2"/>
</dbReference>
<gene>
    <name evidence="3" type="primary">LOC111599178</name>
</gene>
<dbReference type="OrthoDB" id="10476020at2759"/>
<keyword evidence="2" id="KW-1185">Reference proteome</keyword>
<sequence length="136" mass="15381">MKFLAILTLFLFSQTWCNVSATSSPLNDIKFSRRLLVLPKDESAGIIDIKVHPVRLARKLILDLKLYHLVNEVVQAKYITDGNIRLLFEMGSALQANAVFQKWQESQGELSSQMNVAPSDCSFYEAVCTNSQTREI</sequence>
<reference evidence="3" key="1">
    <citation type="submission" date="2025-08" db="UniProtKB">
        <authorList>
            <consortium name="RefSeq"/>
        </authorList>
    </citation>
    <scope>IDENTIFICATION</scope>
    <source>
        <strain evidence="3">15085-1641.00</strain>
        <tissue evidence="3">Whole body</tissue>
    </source>
</reference>
<dbReference type="GeneID" id="111599178"/>
<accession>A0A6J1LXT9</accession>
<keyword evidence="1" id="KW-0732">Signal</keyword>
<proteinExistence type="predicted"/>
<name>A0A6J1LXT9_DROHY</name>
<dbReference type="OMA" id="PLTTHNE"/>
<feature type="signal peptide" evidence="1">
    <location>
        <begin position="1"/>
        <end position="21"/>
    </location>
</feature>
<organism evidence="2 3">
    <name type="scientific">Drosophila hydei</name>
    <name type="common">Fruit fly</name>
    <dbReference type="NCBI Taxonomy" id="7224"/>
    <lineage>
        <taxon>Eukaryota</taxon>
        <taxon>Metazoa</taxon>
        <taxon>Ecdysozoa</taxon>
        <taxon>Arthropoda</taxon>
        <taxon>Hexapoda</taxon>
        <taxon>Insecta</taxon>
        <taxon>Pterygota</taxon>
        <taxon>Neoptera</taxon>
        <taxon>Endopterygota</taxon>
        <taxon>Diptera</taxon>
        <taxon>Brachycera</taxon>
        <taxon>Muscomorpha</taxon>
        <taxon>Ephydroidea</taxon>
        <taxon>Drosophilidae</taxon>
        <taxon>Drosophila</taxon>
    </lineage>
</organism>
<evidence type="ECO:0000313" key="3">
    <source>
        <dbReference type="RefSeq" id="XP_023170531.2"/>
    </source>
</evidence>
<protein>
    <submittedName>
        <fullName evidence="3">Uncharacterized protein LOC111599178</fullName>
    </submittedName>
</protein>
<evidence type="ECO:0000313" key="2">
    <source>
        <dbReference type="Proteomes" id="UP000504633"/>
    </source>
</evidence>
<evidence type="ECO:0000256" key="1">
    <source>
        <dbReference type="SAM" id="SignalP"/>
    </source>
</evidence>